<dbReference type="GO" id="GO:0005216">
    <property type="term" value="F:monoatomic ion channel activity"/>
    <property type="evidence" value="ECO:0007669"/>
    <property type="project" value="InterPro"/>
</dbReference>
<dbReference type="InterPro" id="IPR018229">
    <property type="entry name" value="Rhodopsin_retinal_BS"/>
</dbReference>
<dbReference type="SMART" id="SM01021">
    <property type="entry name" value="Bac_rhodopsin"/>
    <property type="match status" value="1"/>
</dbReference>
<evidence type="ECO:0000256" key="7">
    <source>
        <dbReference type="ARBA" id="ARBA00022989"/>
    </source>
</evidence>
<evidence type="ECO:0000313" key="13">
    <source>
        <dbReference type="EMBL" id="CAD9724713.1"/>
    </source>
</evidence>
<comment type="similarity">
    <text evidence="2">Belongs to the archaeal/bacterial/fungal opsin family.</text>
</comment>
<dbReference type="EMBL" id="HBHN01006930">
    <property type="protein sequence ID" value="CAD9724712.1"/>
    <property type="molecule type" value="Transcribed_RNA"/>
</dbReference>
<sequence>MAPLDQAWTYAEWSAVYNALSFGIAGMGSATIFFWLQLPNVTKNYRTALTITGIVTLIATYHYFRIFNSWVAAFNVGLGVNGGYEVTVSGTPFNDAYRYVDWLLTVPLLLVELILVMKLPQKETVCLAWTLGIASAVMVALGYPGEIQDDLSVRWFWWACAMVPFVYVVGTLVVGLGAATAKQPEGVVDLVSAARYLTVVSWLTYPFVYIVKNIGLAGSTATMYEQIGYSAADVTAKAVFGVLIWAIANAKSRLEEEGKLRA</sequence>
<keyword evidence="6" id="KW-0681">Retinal protein</keyword>
<keyword evidence="5 11" id="KW-0812">Transmembrane</keyword>
<dbReference type="GO" id="GO:0007602">
    <property type="term" value="P:phototransduction"/>
    <property type="evidence" value="ECO:0007669"/>
    <property type="project" value="UniProtKB-KW"/>
</dbReference>
<evidence type="ECO:0000256" key="1">
    <source>
        <dbReference type="ARBA" id="ARBA00004141"/>
    </source>
</evidence>
<dbReference type="AlphaFoldDB" id="A0A7S2TD92"/>
<dbReference type="GO" id="GO:0016020">
    <property type="term" value="C:membrane"/>
    <property type="evidence" value="ECO:0007669"/>
    <property type="project" value="UniProtKB-SubCell"/>
</dbReference>
<proteinExistence type="inferred from homology"/>
<keyword evidence="3" id="KW-0600">Photoreceptor protein</keyword>
<comment type="subcellular location">
    <subcellularLocation>
        <location evidence="1">Membrane</location>
        <topology evidence="1">Multi-pass membrane protein</topology>
    </subcellularLocation>
</comment>
<dbReference type="Pfam" id="PF01036">
    <property type="entry name" value="Bac_rhodopsin"/>
    <property type="match status" value="1"/>
</dbReference>
<accession>A0A7S2TD92</accession>
<dbReference type="CDD" id="cd15242">
    <property type="entry name" value="7tm_Proteorhodopsin"/>
    <property type="match status" value="1"/>
</dbReference>
<dbReference type="InterPro" id="IPR001425">
    <property type="entry name" value="Arc/bac/fun_rhodopsins"/>
</dbReference>
<evidence type="ECO:0000256" key="4">
    <source>
        <dbReference type="ARBA" id="ARBA00022606"/>
    </source>
</evidence>
<keyword evidence="7 11" id="KW-1133">Transmembrane helix</keyword>
<dbReference type="Gene3D" id="1.20.1070.10">
    <property type="entry name" value="Rhodopsin 7-helix transmembrane proteins"/>
    <property type="match status" value="1"/>
</dbReference>
<feature type="transmembrane region" description="Helical" evidence="11">
    <location>
        <begin position="48"/>
        <end position="64"/>
    </location>
</feature>
<feature type="transmembrane region" description="Helical" evidence="11">
    <location>
        <begin position="99"/>
        <end position="117"/>
    </location>
</feature>
<keyword evidence="10" id="KW-0675">Receptor</keyword>
<reference evidence="13" key="1">
    <citation type="submission" date="2021-01" db="EMBL/GenBank/DDBJ databases">
        <authorList>
            <person name="Corre E."/>
            <person name="Pelletier E."/>
            <person name="Niang G."/>
            <person name="Scheremetjew M."/>
            <person name="Finn R."/>
            <person name="Kale V."/>
            <person name="Holt S."/>
            <person name="Cochrane G."/>
            <person name="Meng A."/>
            <person name="Brown T."/>
            <person name="Cohen L."/>
        </authorList>
    </citation>
    <scope>NUCLEOTIDE SEQUENCE</scope>
    <source>
        <strain evidence="13">CCCM 845</strain>
    </source>
</reference>
<evidence type="ECO:0000256" key="6">
    <source>
        <dbReference type="ARBA" id="ARBA00022925"/>
    </source>
</evidence>
<evidence type="ECO:0008006" key="14">
    <source>
        <dbReference type="Google" id="ProtNLM"/>
    </source>
</evidence>
<name>A0A7S2TD92_PROMC</name>
<evidence type="ECO:0000256" key="2">
    <source>
        <dbReference type="ARBA" id="ARBA00008130"/>
    </source>
</evidence>
<dbReference type="EMBL" id="HBHN01006931">
    <property type="protein sequence ID" value="CAD9724713.1"/>
    <property type="molecule type" value="Transcribed_RNA"/>
</dbReference>
<dbReference type="PROSITE" id="PS00950">
    <property type="entry name" value="BACTERIAL_OPSIN_1"/>
    <property type="match status" value="1"/>
</dbReference>
<gene>
    <name evidence="12" type="ORF">PMIC02512_LOCUS1875</name>
    <name evidence="13" type="ORF">PMIC02512_LOCUS1876</name>
</gene>
<evidence type="ECO:0000256" key="11">
    <source>
        <dbReference type="SAM" id="Phobius"/>
    </source>
</evidence>
<evidence type="ECO:0000256" key="9">
    <source>
        <dbReference type="ARBA" id="ARBA00023136"/>
    </source>
</evidence>
<keyword evidence="4" id="KW-0716">Sensory transduction</keyword>
<dbReference type="GO" id="GO:0009881">
    <property type="term" value="F:photoreceptor activity"/>
    <property type="evidence" value="ECO:0007669"/>
    <property type="project" value="UniProtKB-KW"/>
</dbReference>
<evidence type="ECO:0000256" key="5">
    <source>
        <dbReference type="ARBA" id="ARBA00022692"/>
    </source>
</evidence>
<evidence type="ECO:0000256" key="3">
    <source>
        <dbReference type="ARBA" id="ARBA00022543"/>
    </source>
</evidence>
<keyword evidence="8" id="KW-0157">Chromophore</keyword>
<evidence type="ECO:0000313" key="12">
    <source>
        <dbReference type="EMBL" id="CAD9724712.1"/>
    </source>
</evidence>
<evidence type="ECO:0000256" key="10">
    <source>
        <dbReference type="ARBA" id="ARBA00023170"/>
    </source>
</evidence>
<feature type="transmembrane region" description="Helical" evidence="11">
    <location>
        <begin position="124"/>
        <end position="143"/>
    </location>
</feature>
<organism evidence="13">
    <name type="scientific">Prorocentrum micans</name>
    <name type="common">Red tide dinoflagellate</name>
    <dbReference type="NCBI Taxonomy" id="2945"/>
    <lineage>
        <taxon>Eukaryota</taxon>
        <taxon>Sar</taxon>
        <taxon>Alveolata</taxon>
        <taxon>Dinophyceae</taxon>
        <taxon>Prorocentrales</taxon>
        <taxon>Prorocentraceae</taxon>
        <taxon>Prorocentrum</taxon>
    </lineage>
</organism>
<feature type="transmembrane region" description="Helical" evidence="11">
    <location>
        <begin position="193"/>
        <end position="211"/>
    </location>
</feature>
<evidence type="ECO:0000256" key="8">
    <source>
        <dbReference type="ARBA" id="ARBA00022991"/>
    </source>
</evidence>
<dbReference type="PANTHER" id="PTHR28286">
    <property type="match status" value="1"/>
</dbReference>
<dbReference type="PANTHER" id="PTHR28286:SF2">
    <property type="entry name" value="BACTERIORHODOPSIN _OPSIN, NOPA (EUROFUNG)"/>
    <property type="match status" value="1"/>
</dbReference>
<dbReference type="SUPFAM" id="SSF81321">
    <property type="entry name" value="Family A G protein-coupled receptor-like"/>
    <property type="match status" value="1"/>
</dbReference>
<protein>
    <recommendedName>
        <fullName evidence="14">Rhodopsin</fullName>
    </recommendedName>
</protein>
<feature type="transmembrane region" description="Helical" evidence="11">
    <location>
        <begin position="15"/>
        <end position="36"/>
    </location>
</feature>
<feature type="transmembrane region" description="Helical" evidence="11">
    <location>
        <begin position="231"/>
        <end position="250"/>
    </location>
</feature>
<keyword evidence="9 11" id="KW-0472">Membrane</keyword>
<dbReference type="PRINTS" id="PR00251">
    <property type="entry name" value="BACTRLOPSIN"/>
</dbReference>
<feature type="transmembrane region" description="Helical" evidence="11">
    <location>
        <begin position="155"/>
        <end position="181"/>
    </location>
</feature>